<dbReference type="PANTHER" id="PTHR33973">
    <property type="entry name" value="OS07G0153300 PROTEIN"/>
    <property type="match status" value="1"/>
</dbReference>
<dbReference type="InterPro" id="IPR010775">
    <property type="entry name" value="DUF1365"/>
</dbReference>
<dbReference type="Proteomes" id="UP000675940">
    <property type="component" value="Unassembled WGS sequence"/>
</dbReference>
<reference evidence="2" key="1">
    <citation type="submission" date="2021-03" db="EMBL/GenBank/DDBJ databases">
        <title>Sagittula salina sp. nov. strain M10.9X isolated from the marine waste.</title>
        <authorList>
            <person name="Satari L."/>
            <person name="Molina-Menor E."/>
            <person name="Vidal-Verdu A."/>
            <person name="Pascual J."/>
            <person name="Pereto J."/>
            <person name="Porcar M."/>
        </authorList>
    </citation>
    <scope>NUCLEOTIDE SEQUENCE</scope>
    <source>
        <strain evidence="2">M10.9X</strain>
    </source>
</reference>
<sequence length="265" mass="28751">MTELVAAHTFHARKGAIENAFRYSVDYVLVDPDGSAGPGLFGRNRAGLMSVQDADHGGAPGRGRGAAWARHVLAAHGVRFAGPLLLLAQPRLLGHVFNPVSFWLACDGEGLRAVIAEVTNTFGDRHSYLCAKEDGSLIGASDRLRAVKVFHVSPFQPIAGAYTFRFDIQPDRVGVWIDLDHDGGGVIATLVGSRKPLTNRAILWSALRRPFGTRRVLALIYWQAMTLKLKSARYRPRPLPLGPEVTKAGDLGMGKASAEHRRDTA</sequence>
<evidence type="ECO:0000313" key="3">
    <source>
        <dbReference type="Proteomes" id="UP000675940"/>
    </source>
</evidence>
<gene>
    <name evidence="2" type="ORF">J5474_18105</name>
</gene>
<dbReference type="AlphaFoldDB" id="A0A940MM51"/>
<organism evidence="2 3">
    <name type="scientific">Sagittula salina</name>
    <dbReference type="NCBI Taxonomy" id="2820268"/>
    <lineage>
        <taxon>Bacteria</taxon>
        <taxon>Pseudomonadati</taxon>
        <taxon>Pseudomonadota</taxon>
        <taxon>Alphaproteobacteria</taxon>
        <taxon>Rhodobacterales</taxon>
        <taxon>Roseobacteraceae</taxon>
        <taxon>Sagittula</taxon>
    </lineage>
</organism>
<accession>A0A940MM51</accession>
<keyword evidence="3" id="KW-1185">Reference proteome</keyword>
<comment type="caution">
    <text evidence="2">The sequence shown here is derived from an EMBL/GenBank/DDBJ whole genome shotgun (WGS) entry which is preliminary data.</text>
</comment>
<dbReference type="EMBL" id="JAGISH010000011">
    <property type="protein sequence ID" value="MBP0484390.1"/>
    <property type="molecule type" value="Genomic_DNA"/>
</dbReference>
<dbReference type="RefSeq" id="WP_209362665.1">
    <property type="nucleotide sequence ID" value="NZ_JAGISH010000011.1"/>
</dbReference>
<dbReference type="Pfam" id="PF07103">
    <property type="entry name" value="DUF1365"/>
    <property type="match status" value="1"/>
</dbReference>
<proteinExistence type="predicted"/>
<feature type="region of interest" description="Disordered" evidence="1">
    <location>
        <begin position="245"/>
        <end position="265"/>
    </location>
</feature>
<evidence type="ECO:0000256" key="1">
    <source>
        <dbReference type="SAM" id="MobiDB-lite"/>
    </source>
</evidence>
<evidence type="ECO:0000313" key="2">
    <source>
        <dbReference type="EMBL" id="MBP0484390.1"/>
    </source>
</evidence>
<protein>
    <submittedName>
        <fullName evidence="2">DUF1365 domain-containing protein</fullName>
    </submittedName>
</protein>
<dbReference type="PANTHER" id="PTHR33973:SF4">
    <property type="entry name" value="OS07G0153300 PROTEIN"/>
    <property type="match status" value="1"/>
</dbReference>
<name>A0A940MM51_9RHOB</name>